<evidence type="ECO:0000313" key="3">
    <source>
        <dbReference type="Proteomes" id="UP000005237"/>
    </source>
</evidence>
<feature type="region of interest" description="Disordered" evidence="1">
    <location>
        <begin position="41"/>
        <end position="69"/>
    </location>
</feature>
<keyword evidence="3" id="KW-1185">Reference proteome</keyword>
<organism evidence="2 3">
    <name type="scientific">Caenorhabditis japonica</name>
    <dbReference type="NCBI Taxonomy" id="281687"/>
    <lineage>
        <taxon>Eukaryota</taxon>
        <taxon>Metazoa</taxon>
        <taxon>Ecdysozoa</taxon>
        <taxon>Nematoda</taxon>
        <taxon>Chromadorea</taxon>
        <taxon>Rhabditida</taxon>
        <taxon>Rhabditina</taxon>
        <taxon>Rhabditomorpha</taxon>
        <taxon>Rhabditoidea</taxon>
        <taxon>Rhabditidae</taxon>
        <taxon>Peloderinae</taxon>
        <taxon>Caenorhabditis</taxon>
    </lineage>
</organism>
<name>A0A8R1HTW8_CAEJA</name>
<evidence type="ECO:0000313" key="2">
    <source>
        <dbReference type="EnsemblMetazoa" id="CJA08722.1"/>
    </source>
</evidence>
<dbReference type="AlphaFoldDB" id="A0A8R1HTW8"/>
<reference evidence="3" key="1">
    <citation type="submission" date="2010-08" db="EMBL/GenBank/DDBJ databases">
        <authorList>
            <consortium name="Caenorhabditis japonica Sequencing Consortium"/>
            <person name="Wilson R.K."/>
        </authorList>
    </citation>
    <scope>NUCLEOTIDE SEQUENCE [LARGE SCALE GENOMIC DNA]</scope>
    <source>
        <strain evidence="3">DF5081</strain>
    </source>
</reference>
<proteinExistence type="predicted"/>
<dbReference type="EnsemblMetazoa" id="CJA08722.1">
    <property type="protein sequence ID" value="CJA08722.1"/>
    <property type="gene ID" value="WBGene00127925"/>
</dbReference>
<accession>A0A8R1HTW8</accession>
<reference evidence="2" key="2">
    <citation type="submission" date="2022-06" db="UniProtKB">
        <authorList>
            <consortium name="EnsemblMetazoa"/>
        </authorList>
    </citation>
    <scope>IDENTIFICATION</scope>
    <source>
        <strain evidence="2">DF5081</strain>
    </source>
</reference>
<evidence type="ECO:0000256" key="1">
    <source>
        <dbReference type="SAM" id="MobiDB-lite"/>
    </source>
</evidence>
<sequence length="69" mass="7955">MFSLTESYVFKTWLASSFELNWTFNSGGAFGFPRRRKTDTGWLTRHSTDNLAKRQTLRRPTNKPTPTAA</sequence>
<dbReference type="Proteomes" id="UP000005237">
    <property type="component" value="Unassembled WGS sequence"/>
</dbReference>
<protein>
    <submittedName>
        <fullName evidence="2">Uncharacterized protein</fullName>
    </submittedName>
</protein>